<proteinExistence type="inferred from homology"/>
<feature type="domain" description="PBP" evidence="6">
    <location>
        <begin position="95"/>
        <end position="392"/>
    </location>
</feature>
<dbReference type="GO" id="GO:0042301">
    <property type="term" value="F:phosphate ion binding"/>
    <property type="evidence" value="ECO:0007669"/>
    <property type="project" value="InterPro"/>
</dbReference>
<gene>
    <name evidence="7" type="primary">pstS</name>
    <name evidence="7" type="ORF">E1269_23065</name>
</gene>
<keyword evidence="2 4" id="KW-0813">Transport</keyword>
<dbReference type="GO" id="GO:0035435">
    <property type="term" value="P:phosphate ion transmembrane transport"/>
    <property type="evidence" value="ECO:0007669"/>
    <property type="project" value="InterPro"/>
</dbReference>
<dbReference type="InterPro" id="IPR024370">
    <property type="entry name" value="PBP_domain"/>
</dbReference>
<evidence type="ECO:0000256" key="3">
    <source>
        <dbReference type="ARBA" id="ARBA00022592"/>
    </source>
</evidence>
<dbReference type="OrthoDB" id="9801510at2"/>
<dbReference type="GO" id="GO:0043190">
    <property type="term" value="C:ATP-binding cassette (ABC) transporter complex"/>
    <property type="evidence" value="ECO:0007669"/>
    <property type="project" value="InterPro"/>
</dbReference>
<comment type="similarity">
    <text evidence="1 4">Belongs to the PstS family.</text>
</comment>
<dbReference type="EMBL" id="SMKZ01000041">
    <property type="protein sequence ID" value="TDE01463.1"/>
    <property type="molecule type" value="Genomic_DNA"/>
</dbReference>
<accession>A0A4R5CUM9</accession>
<organism evidence="7 8">
    <name type="scientific">Jiangella asiatica</name>
    <dbReference type="NCBI Taxonomy" id="2530372"/>
    <lineage>
        <taxon>Bacteria</taxon>
        <taxon>Bacillati</taxon>
        <taxon>Actinomycetota</taxon>
        <taxon>Actinomycetes</taxon>
        <taxon>Jiangellales</taxon>
        <taxon>Jiangellaceae</taxon>
        <taxon>Jiangella</taxon>
    </lineage>
</organism>
<name>A0A4R5CUM9_9ACTN</name>
<dbReference type="NCBIfam" id="TIGR00975">
    <property type="entry name" value="3a0107s03"/>
    <property type="match status" value="1"/>
</dbReference>
<comment type="caution">
    <text evidence="7">The sequence shown here is derived from an EMBL/GenBank/DDBJ whole genome shotgun (WGS) entry which is preliminary data.</text>
</comment>
<dbReference type="InterPro" id="IPR005673">
    <property type="entry name" value="ABC_phos-bd_PstS"/>
</dbReference>
<evidence type="ECO:0000256" key="1">
    <source>
        <dbReference type="ARBA" id="ARBA00008725"/>
    </source>
</evidence>
<dbReference type="PANTHER" id="PTHR42996">
    <property type="entry name" value="PHOSPHATE-BINDING PROTEIN PSTS"/>
    <property type="match status" value="1"/>
</dbReference>
<dbReference type="Pfam" id="PF12849">
    <property type="entry name" value="PBP_like_2"/>
    <property type="match status" value="1"/>
</dbReference>
<keyword evidence="8" id="KW-1185">Reference proteome</keyword>
<protein>
    <recommendedName>
        <fullName evidence="4">Phosphate-binding protein</fullName>
    </recommendedName>
</protein>
<evidence type="ECO:0000256" key="5">
    <source>
        <dbReference type="SAM" id="MobiDB-lite"/>
    </source>
</evidence>
<evidence type="ECO:0000313" key="8">
    <source>
        <dbReference type="Proteomes" id="UP000294739"/>
    </source>
</evidence>
<evidence type="ECO:0000313" key="7">
    <source>
        <dbReference type="EMBL" id="TDE01463.1"/>
    </source>
</evidence>
<feature type="compositionally biased region" description="Acidic residues" evidence="5">
    <location>
        <begin position="71"/>
        <end position="83"/>
    </location>
</feature>
<evidence type="ECO:0000256" key="4">
    <source>
        <dbReference type="PIRNR" id="PIRNR002756"/>
    </source>
</evidence>
<evidence type="ECO:0000256" key="2">
    <source>
        <dbReference type="ARBA" id="ARBA00022448"/>
    </source>
</evidence>
<dbReference type="Proteomes" id="UP000294739">
    <property type="component" value="Unassembled WGS sequence"/>
</dbReference>
<dbReference type="InterPro" id="IPR050962">
    <property type="entry name" value="Phosphate-bind_PstS"/>
</dbReference>
<keyword evidence="3 4" id="KW-0592">Phosphate transport</keyword>
<feature type="compositionally biased region" description="Low complexity" evidence="5">
    <location>
        <begin position="99"/>
        <end position="111"/>
    </location>
</feature>
<dbReference type="AlphaFoldDB" id="A0A4R5CUM9"/>
<dbReference type="SUPFAM" id="SSF53850">
    <property type="entry name" value="Periplasmic binding protein-like II"/>
    <property type="match status" value="1"/>
</dbReference>
<dbReference type="Gene3D" id="3.40.190.10">
    <property type="entry name" value="Periplasmic binding protein-like II"/>
    <property type="match status" value="2"/>
</dbReference>
<dbReference type="PANTHER" id="PTHR42996:SF1">
    <property type="entry name" value="PHOSPHATE-BINDING PROTEIN PSTS"/>
    <property type="match status" value="1"/>
</dbReference>
<dbReference type="CDD" id="cd13565">
    <property type="entry name" value="PBP2_PstS"/>
    <property type="match status" value="1"/>
</dbReference>
<feature type="region of interest" description="Disordered" evidence="5">
    <location>
        <begin position="68"/>
        <end position="111"/>
    </location>
</feature>
<dbReference type="InParanoid" id="A0A4R5CUM9"/>
<feature type="region of interest" description="Disordered" evidence="5">
    <location>
        <begin position="1"/>
        <end position="39"/>
    </location>
</feature>
<evidence type="ECO:0000259" key="6">
    <source>
        <dbReference type="Pfam" id="PF12849"/>
    </source>
</evidence>
<dbReference type="PIRSF" id="PIRSF002756">
    <property type="entry name" value="PstS"/>
    <property type="match status" value="1"/>
</dbReference>
<dbReference type="FunCoup" id="A0A4R5CUM9">
    <property type="interactions" value="64"/>
</dbReference>
<reference evidence="7 8" key="1">
    <citation type="submission" date="2019-03" db="EMBL/GenBank/DDBJ databases">
        <title>Draft genome sequences of novel Actinobacteria.</title>
        <authorList>
            <person name="Sahin N."/>
            <person name="Ay H."/>
            <person name="Saygin H."/>
        </authorList>
    </citation>
    <scope>NUCLEOTIDE SEQUENCE [LARGE SCALE GENOMIC DNA]</scope>
    <source>
        <strain evidence="7 8">5K138</strain>
    </source>
</reference>
<feature type="compositionally biased region" description="Polar residues" evidence="5">
    <location>
        <begin position="21"/>
        <end position="31"/>
    </location>
</feature>
<sequence length="424" mass="42623">MSPSLRNPFIPRSLGAGHGVTSETYVSSDTQGRIGPGRTPDVNLSIARRRLAPVAVVGAAALVLAACGSDPDTDNGDDADSTETEGSGGDGGSGETESDLSGSLNGAGASSQESAMQAWIAGFQGENPDVTVNYAPDGSGAGREQFTSGAVAFAGSDAALDEEELAAAETACGAPAVDLPLFIDPIAIAYNLPGVDNLQLGPETLANIFNGTITTWNDPAIAADNPEATLPDTAITPVHRSDESGTTENFVEYLAAAAPSVWTHEISGDWPAGLPGEAGAQTPGVLQAVDAAEGTIGYASAAAVGDRTTAAIGVGEEFVEYSAEAAAAVVDASPRAEGRAENDIAIELARDTTESGAYPIVLISYTIVCTAYADANTGDLVKGFVGYMASDEGQQAAADAAGSAPISPDLQAEVQAVVESIEVG</sequence>